<accession>A0ABV1LQN2</accession>
<feature type="site" description="Transition state stabilizer" evidence="7">
    <location>
        <position position="131"/>
    </location>
</feature>
<dbReference type="InterPro" id="IPR005742">
    <property type="entry name" value="TopoIV_A_Gneg"/>
</dbReference>
<dbReference type="InterPro" id="IPR002205">
    <property type="entry name" value="Topo_IIA_dom_A"/>
</dbReference>
<reference evidence="11 12" key="1">
    <citation type="journal article" date="2024" name="Chem. Sci.">
        <title>Discovery of a lagriamide polyketide by integrated genome mining, isotopic labeling, and untargeted metabolomics.</title>
        <authorList>
            <person name="Fergusson C.H."/>
            <person name="Saulog J."/>
            <person name="Paulo B.S."/>
            <person name="Wilson D.M."/>
            <person name="Liu D.Y."/>
            <person name="Morehouse N.J."/>
            <person name="Waterworth S."/>
            <person name="Barkei J."/>
            <person name="Gray C.A."/>
            <person name="Kwan J.C."/>
            <person name="Eustaquio A.S."/>
            <person name="Linington R.G."/>
        </authorList>
    </citation>
    <scope>NUCLEOTIDE SEQUENCE [LARGE SCALE GENOMIC DNA]</scope>
    <source>
        <strain evidence="11 12">RL17-338-BIF-B</strain>
    </source>
</reference>
<dbReference type="EMBL" id="JAOALG010000001">
    <property type="protein sequence ID" value="MEQ5841577.1"/>
    <property type="molecule type" value="Genomic_DNA"/>
</dbReference>
<comment type="caution">
    <text evidence="11">The sequence shown here is derived from an EMBL/GenBank/DDBJ whole genome shotgun (WGS) entry which is preliminary data.</text>
</comment>
<dbReference type="PROSITE" id="PS52040">
    <property type="entry name" value="TOPO_IIA"/>
    <property type="match status" value="1"/>
</dbReference>
<evidence type="ECO:0000256" key="6">
    <source>
        <dbReference type="ARBA" id="ARBA00023235"/>
    </source>
</evidence>
<evidence type="ECO:0000256" key="5">
    <source>
        <dbReference type="ARBA" id="ARBA00023136"/>
    </source>
</evidence>
<dbReference type="Gene3D" id="3.90.199.10">
    <property type="entry name" value="Topoisomerase II, domain 5"/>
    <property type="match status" value="1"/>
</dbReference>
<dbReference type="SMART" id="SM00434">
    <property type="entry name" value="TOP4c"/>
    <property type="match status" value="1"/>
</dbReference>
<comment type="subunit">
    <text evidence="7">Heterotetramer composed of ParC and ParE.</text>
</comment>
<comment type="catalytic activity">
    <reaction evidence="1 7 8">
        <text>ATP-dependent breakage, passage and rejoining of double-stranded DNA.</text>
        <dbReference type="EC" id="5.6.2.2"/>
    </reaction>
</comment>
<name>A0ABV1LQN2_9BURK</name>
<proteinExistence type="inferred from homology"/>
<evidence type="ECO:0000256" key="8">
    <source>
        <dbReference type="PROSITE-ProRule" id="PRU01384"/>
    </source>
</evidence>
<comment type="function">
    <text evidence="7">Topoisomerase IV is essential for chromosome segregation. It relaxes supercoiled DNA. Performs the decatenation events required during the replication of a circular DNA molecule.</text>
</comment>
<protein>
    <recommendedName>
        <fullName evidence="7">DNA topoisomerase 4 subunit A</fullName>
        <ecNumber evidence="7">5.6.2.2</ecNumber>
    </recommendedName>
    <alternativeName>
        <fullName evidence="7">Topoisomerase IV subunit A</fullName>
    </alternativeName>
</protein>
<organism evidence="11 12">
    <name type="scientific">Paraburkholderia acidicola</name>
    <dbReference type="NCBI Taxonomy" id="1912599"/>
    <lineage>
        <taxon>Bacteria</taxon>
        <taxon>Pseudomonadati</taxon>
        <taxon>Pseudomonadota</taxon>
        <taxon>Betaproteobacteria</taxon>
        <taxon>Burkholderiales</taxon>
        <taxon>Burkholderiaceae</taxon>
        <taxon>Paraburkholderia</taxon>
    </lineage>
</organism>
<dbReference type="InterPro" id="IPR013758">
    <property type="entry name" value="Topo_IIA_A/C_ab"/>
</dbReference>
<dbReference type="PANTHER" id="PTHR43493:SF1">
    <property type="entry name" value="DNA TOPOISOMERASE 4 SUBUNIT A"/>
    <property type="match status" value="1"/>
</dbReference>
<dbReference type="Gene3D" id="2.120.10.90">
    <property type="entry name" value="DNA gyrase/topoisomerase IV, subunit A, C-terminal"/>
    <property type="match status" value="1"/>
</dbReference>
<dbReference type="PANTHER" id="PTHR43493">
    <property type="entry name" value="DNA GYRASE/TOPOISOMERASE SUBUNIT A"/>
    <property type="match status" value="1"/>
</dbReference>
<gene>
    <name evidence="7 11" type="primary">parC</name>
    <name evidence="11" type="ORF">N0A02_19285</name>
</gene>
<dbReference type="CDD" id="cd00187">
    <property type="entry name" value="TOP4c"/>
    <property type="match status" value="1"/>
</dbReference>
<feature type="site" description="Interaction with DNA" evidence="7">
    <location>
        <position position="88"/>
    </location>
</feature>
<keyword evidence="3 7" id="KW-0799">Topoisomerase</keyword>
<feature type="site" description="Interaction with DNA" evidence="7">
    <location>
        <position position="90"/>
    </location>
</feature>
<dbReference type="InterPro" id="IPR013760">
    <property type="entry name" value="Topo_IIA-like_dom_sf"/>
</dbReference>
<comment type="subcellular location">
    <subcellularLocation>
        <location evidence="7">Cell membrane</location>
        <topology evidence="7">Peripheral membrane protein</topology>
    </subcellularLocation>
</comment>
<dbReference type="Proteomes" id="UP001469089">
    <property type="component" value="Unassembled WGS sequence"/>
</dbReference>
<evidence type="ECO:0000313" key="11">
    <source>
        <dbReference type="EMBL" id="MEQ5841577.1"/>
    </source>
</evidence>
<keyword evidence="9" id="KW-0175">Coiled coil</keyword>
<dbReference type="HAMAP" id="MF_00936">
    <property type="entry name" value="ParC_type1"/>
    <property type="match status" value="1"/>
</dbReference>
<keyword evidence="4 7" id="KW-0238">DNA-binding</keyword>
<evidence type="ECO:0000256" key="9">
    <source>
        <dbReference type="SAM" id="Coils"/>
    </source>
</evidence>
<dbReference type="InterPro" id="IPR013757">
    <property type="entry name" value="Topo_IIA_A_a_sf"/>
</dbReference>
<dbReference type="Pfam" id="PF00521">
    <property type="entry name" value="DNA_topoisoIV"/>
    <property type="match status" value="1"/>
</dbReference>
<keyword evidence="2 7" id="KW-1003">Cell membrane</keyword>
<keyword evidence="12" id="KW-1185">Reference proteome</keyword>
<dbReference type="InterPro" id="IPR035516">
    <property type="entry name" value="Gyrase/topoIV_suA_C"/>
</dbReference>
<feature type="coiled-coil region" evidence="9">
    <location>
        <begin position="458"/>
        <end position="488"/>
    </location>
</feature>
<dbReference type="SUPFAM" id="SSF101904">
    <property type="entry name" value="GyrA/ParC C-terminal domain-like"/>
    <property type="match status" value="1"/>
</dbReference>
<dbReference type="InterPro" id="IPR050220">
    <property type="entry name" value="Type_II_DNA_Topoisomerases"/>
</dbReference>
<dbReference type="SUPFAM" id="SSF56719">
    <property type="entry name" value="Type II DNA topoisomerase"/>
    <property type="match status" value="1"/>
</dbReference>
<evidence type="ECO:0000256" key="3">
    <source>
        <dbReference type="ARBA" id="ARBA00023029"/>
    </source>
</evidence>
<evidence type="ECO:0000313" key="12">
    <source>
        <dbReference type="Proteomes" id="UP001469089"/>
    </source>
</evidence>
<dbReference type="EC" id="5.6.2.2" evidence="7"/>
<evidence type="ECO:0000259" key="10">
    <source>
        <dbReference type="PROSITE" id="PS52040"/>
    </source>
</evidence>
<dbReference type="Gene3D" id="1.10.268.10">
    <property type="entry name" value="Topoisomerase, domain 3"/>
    <property type="match status" value="1"/>
</dbReference>
<comment type="similarity">
    <text evidence="7">Belongs to the type II topoisomerase GyrA/ParC subunit family. ParC type 1 subfamily.</text>
</comment>
<dbReference type="NCBIfam" id="TIGR01062">
    <property type="entry name" value="parC_Gneg"/>
    <property type="match status" value="1"/>
</dbReference>
<dbReference type="GO" id="GO:0003918">
    <property type="term" value="F:DNA topoisomerase type II (double strand cut, ATP-hydrolyzing) activity"/>
    <property type="evidence" value="ECO:0007669"/>
    <property type="project" value="UniProtKB-EC"/>
</dbReference>
<dbReference type="Gene3D" id="3.30.1360.40">
    <property type="match status" value="1"/>
</dbReference>
<evidence type="ECO:0000256" key="7">
    <source>
        <dbReference type="HAMAP-Rule" id="MF_00936"/>
    </source>
</evidence>
<keyword evidence="5 7" id="KW-0472">Membrane</keyword>
<keyword evidence="6 7" id="KW-0413">Isomerase</keyword>
<feature type="domain" description="Topo IIA-type catalytic" evidence="10">
    <location>
        <begin position="44"/>
        <end position="527"/>
    </location>
</feature>
<sequence>MDDNTPDLFTEPVAPPDGEFLTLGNYAERAYLDYAVSVVKGRALPDVSDGQKPVQRRILFAMNEMGLADNAKPVKSARVVGDVLGKYHPHGDQSAYDALVRLAQDFSMRYPLIDGQGNFGSRDGDGAAAMRYTEARLTPISKLLLDEINQGTVDFMPNYDGSFQEPKLLPARLPFLLLNGASGIAVGLATEIPSHNLREVAAAAVAMIRQPALQHAELMQLVPGPDFPGGGQIISSEAEIAAAYESGRGSLKVRARWKIEDLARGQWQLVFTELPPGTSAQRVLEEIEEQTNPKIKLGKKTLTPEQLQTKQTLLALLDAVRDESGKDAPVRIVFEPKTSRVDQTEFVNTLLAHTSLESNTSLNLVMVGADGRPRQKGLAEILREWIGFRFATVTRRTQYRLTKVDDRIHILEGRMIVFLNIDEVIRIIRESDEPKPALMAAFGLSDRQAEDILEIRLRQLARLEKIKIEKELGELRDEKAKLEELLGSESAMKRLIIREIEGDAKQYGDERRTLIQQEKRAVFEVRVVDEPVTVVVSQRGWVRALKGHGLDAASFTFKAGDGLYAAFQCRTPDTLVAWGSNGRVYSVAVALLPGGRGDGVPVTSLIELESGSHLMHYYAAPADQQLLLASSNGFGFVAKVGDMVSRVKAGKSFMTIDTGATPLVPMPMLPDATRVACLSSGGRLLVFGLDEMKTLSGGGRGVILMGLDENESLVQALAIGKAGLVLSGTGRGGKVYEEVFAGAALTPHVGKRARKGRLPDTKLKLLTLRPVATE</sequence>
<evidence type="ECO:0000256" key="4">
    <source>
        <dbReference type="ARBA" id="ARBA00023125"/>
    </source>
</evidence>
<feature type="active site" description="O-(5'-phospho-DNA)-tyrosine intermediate" evidence="7 8">
    <location>
        <position position="132"/>
    </location>
</feature>
<dbReference type="NCBIfam" id="NF004044">
    <property type="entry name" value="PRK05561.1"/>
    <property type="match status" value="1"/>
</dbReference>
<dbReference type="RefSeq" id="WP_349543460.1">
    <property type="nucleotide sequence ID" value="NZ_JAOALG010000001.1"/>
</dbReference>
<evidence type="ECO:0000256" key="1">
    <source>
        <dbReference type="ARBA" id="ARBA00000185"/>
    </source>
</evidence>
<feature type="site" description="Interaction with DNA" evidence="7">
    <location>
        <position position="52"/>
    </location>
</feature>
<evidence type="ECO:0000256" key="2">
    <source>
        <dbReference type="ARBA" id="ARBA00022475"/>
    </source>
</evidence>